<dbReference type="EMBL" id="CAJOBP010026131">
    <property type="protein sequence ID" value="CAF4612257.1"/>
    <property type="molecule type" value="Genomic_DNA"/>
</dbReference>
<accession>A0A821CW84</accession>
<protein>
    <submittedName>
        <fullName evidence="2">Uncharacterized protein</fullName>
    </submittedName>
</protein>
<feature type="region of interest" description="Disordered" evidence="1">
    <location>
        <begin position="1"/>
        <end position="40"/>
    </location>
</feature>
<name>A0A821CW84_9BILA</name>
<comment type="caution">
    <text evidence="2">The sequence shown here is derived from an EMBL/GenBank/DDBJ whole genome shotgun (WGS) entry which is preliminary data.</text>
</comment>
<proteinExistence type="predicted"/>
<evidence type="ECO:0000313" key="2">
    <source>
        <dbReference type="EMBL" id="CAF4612257.1"/>
    </source>
</evidence>
<keyword evidence="3" id="KW-1185">Reference proteome</keyword>
<feature type="compositionally biased region" description="Low complexity" evidence="1">
    <location>
        <begin position="18"/>
        <end position="40"/>
    </location>
</feature>
<evidence type="ECO:0000313" key="3">
    <source>
        <dbReference type="Proteomes" id="UP000663873"/>
    </source>
</evidence>
<dbReference type="AlphaFoldDB" id="A0A821CW84"/>
<gene>
    <name evidence="2" type="ORF">UJA718_LOCUS31572</name>
</gene>
<evidence type="ECO:0000256" key="1">
    <source>
        <dbReference type="SAM" id="MobiDB-lite"/>
    </source>
</evidence>
<sequence length="40" mass="4146">GLQYHLAKHKETNTDYRPSPTTPSTADSGGSSSSSNAPPT</sequence>
<feature type="non-terminal residue" evidence="2">
    <location>
        <position position="40"/>
    </location>
</feature>
<dbReference type="Proteomes" id="UP000663873">
    <property type="component" value="Unassembled WGS sequence"/>
</dbReference>
<organism evidence="2 3">
    <name type="scientific">Rotaria socialis</name>
    <dbReference type="NCBI Taxonomy" id="392032"/>
    <lineage>
        <taxon>Eukaryota</taxon>
        <taxon>Metazoa</taxon>
        <taxon>Spiralia</taxon>
        <taxon>Gnathifera</taxon>
        <taxon>Rotifera</taxon>
        <taxon>Eurotatoria</taxon>
        <taxon>Bdelloidea</taxon>
        <taxon>Philodinida</taxon>
        <taxon>Philodinidae</taxon>
        <taxon>Rotaria</taxon>
    </lineage>
</organism>
<feature type="non-terminal residue" evidence="2">
    <location>
        <position position="1"/>
    </location>
</feature>
<reference evidence="2" key="1">
    <citation type="submission" date="2021-02" db="EMBL/GenBank/DDBJ databases">
        <authorList>
            <person name="Nowell W R."/>
        </authorList>
    </citation>
    <scope>NUCLEOTIDE SEQUENCE</scope>
</reference>